<sequence length="223" mass="23268">MATHTVAHANATSRPDTSRRTIAYAMAVLTAATRKLVNHTPPKAEEASVGGEFHCDIPNGAHGPPNAGKERTTSAATHALGSTSKAVTEGPDKSRCALHPHGSHSAPNPAAITISSGPMLVVSQYWVVSTNPVRPHHARTAPSQDVGAVRTSRSSGTKPTQPSHHHETVGKASAGSDPTTKAASQPGARRRHAALKAMPTRMPPAFANGDRKRTLNEPHLCAT</sequence>
<feature type="region of interest" description="Disordered" evidence="1">
    <location>
        <begin position="134"/>
        <end position="223"/>
    </location>
</feature>
<accession>A0ABQ1BWN2</accession>
<feature type="region of interest" description="Disordered" evidence="1">
    <location>
        <begin position="80"/>
        <end position="106"/>
    </location>
</feature>
<comment type="caution">
    <text evidence="2">The sequence shown here is derived from an EMBL/GenBank/DDBJ whole genome shotgun (WGS) entry which is preliminary data.</text>
</comment>
<evidence type="ECO:0000313" key="2">
    <source>
        <dbReference type="EMBL" id="GFG68057.1"/>
    </source>
</evidence>
<evidence type="ECO:0000256" key="1">
    <source>
        <dbReference type="SAM" id="MobiDB-lite"/>
    </source>
</evidence>
<reference evidence="2 3" key="1">
    <citation type="journal article" date="2019" name="Emerg. Microbes Infect.">
        <title>Comprehensive subspecies identification of 175 nontuberculous mycobacteria species based on 7547 genomic profiles.</title>
        <authorList>
            <person name="Matsumoto Y."/>
            <person name="Kinjo T."/>
            <person name="Motooka D."/>
            <person name="Nabeya D."/>
            <person name="Jung N."/>
            <person name="Uechi K."/>
            <person name="Horii T."/>
            <person name="Iida T."/>
            <person name="Fujita J."/>
            <person name="Nakamura S."/>
        </authorList>
    </citation>
    <scope>NUCLEOTIDE SEQUENCE [LARGE SCALE GENOMIC DNA]</scope>
    <source>
        <strain evidence="2 3">JCM 13573</strain>
    </source>
</reference>
<name>A0ABQ1BWN2_9MYCO</name>
<organism evidence="2 3">
    <name type="scientific">Mycobacterium kubicae</name>
    <dbReference type="NCBI Taxonomy" id="120959"/>
    <lineage>
        <taxon>Bacteria</taxon>
        <taxon>Bacillati</taxon>
        <taxon>Actinomycetota</taxon>
        <taxon>Actinomycetes</taxon>
        <taxon>Mycobacteriales</taxon>
        <taxon>Mycobacteriaceae</taxon>
        <taxon>Mycobacterium</taxon>
        <taxon>Mycobacterium simiae complex</taxon>
    </lineage>
</organism>
<keyword evidence="3" id="KW-1185">Reference proteome</keyword>
<evidence type="ECO:0000313" key="3">
    <source>
        <dbReference type="Proteomes" id="UP000465306"/>
    </source>
</evidence>
<gene>
    <name evidence="2" type="ORF">MKUB_55470</name>
</gene>
<dbReference type="EMBL" id="BLKU01000005">
    <property type="protein sequence ID" value="GFG68057.1"/>
    <property type="molecule type" value="Genomic_DNA"/>
</dbReference>
<dbReference type="Proteomes" id="UP000465306">
    <property type="component" value="Unassembled WGS sequence"/>
</dbReference>
<proteinExistence type="predicted"/>
<protein>
    <submittedName>
        <fullName evidence="2">Uncharacterized protein</fullName>
    </submittedName>
</protein>
<feature type="compositionally biased region" description="Polar residues" evidence="1">
    <location>
        <begin position="151"/>
        <end position="162"/>
    </location>
</feature>